<evidence type="ECO:0008006" key="4">
    <source>
        <dbReference type="Google" id="ProtNLM"/>
    </source>
</evidence>
<gene>
    <name evidence="2" type="ORF">SAMN04488035_2096</name>
</gene>
<proteinExistence type="predicted"/>
<keyword evidence="3" id="KW-1185">Reference proteome</keyword>
<dbReference type="Proteomes" id="UP000198520">
    <property type="component" value="Unassembled WGS sequence"/>
</dbReference>
<dbReference type="Gene3D" id="2.60.40.1120">
    <property type="entry name" value="Carboxypeptidase-like, regulatory domain"/>
    <property type="match status" value="1"/>
</dbReference>
<dbReference type="InterPro" id="IPR013784">
    <property type="entry name" value="Carb-bd-like_fold"/>
</dbReference>
<accession>A0A1I2H0E6</accession>
<protein>
    <recommendedName>
        <fullName evidence="4">Alpha-amylase</fullName>
    </recommendedName>
</protein>
<keyword evidence="1" id="KW-0732">Signal</keyword>
<dbReference type="GO" id="GO:0030246">
    <property type="term" value="F:carbohydrate binding"/>
    <property type="evidence" value="ECO:0007669"/>
    <property type="project" value="InterPro"/>
</dbReference>
<evidence type="ECO:0000313" key="2">
    <source>
        <dbReference type="EMBL" id="SFF22873.1"/>
    </source>
</evidence>
<organism evidence="2 3">
    <name type="scientific">Flavimobilis marinus</name>
    <dbReference type="NCBI Taxonomy" id="285351"/>
    <lineage>
        <taxon>Bacteria</taxon>
        <taxon>Bacillati</taxon>
        <taxon>Actinomycetota</taxon>
        <taxon>Actinomycetes</taxon>
        <taxon>Micrococcales</taxon>
        <taxon>Jonesiaceae</taxon>
        <taxon>Flavimobilis</taxon>
    </lineage>
</organism>
<feature type="signal peptide" evidence="1">
    <location>
        <begin position="1"/>
        <end position="24"/>
    </location>
</feature>
<dbReference type="SUPFAM" id="SSF49464">
    <property type="entry name" value="Carboxypeptidase regulatory domain-like"/>
    <property type="match status" value="1"/>
</dbReference>
<dbReference type="InterPro" id="IPR008969">
    <property type="entry name" value="CarboxyPept-like_regulatory"/>
</dbReference>
<sequence length="593" mass="62101">MLAAMVAGVMTVTMAVVGMPAASAASHAVTGTLVSASGEPLAGLKVRAVPAAGYGSVGATTTVTTNAEGSFSLPMPKAGTRFLLEAFDPARTEASASSPECREPARTSVLTTFIGSRGKQTFTDLDPITGYKARSGSSISSGTHELTASSGFDLTITGAEEYERTVTVLRADGQEAYWGECGALDHGFMPGRYTVVVGGQGYDEVRIPATLTRGEVEKHAVTLKKTPKATVTGKVVMGGKPVDMAVVVATTGDKPVVAISDEDGSYKLTAPAGKPLTITANGAGAYAALGRTSISLEAGASTRLDITEKPTTDRGVVRGRFVRPSKSSWGSVELRTAGGDVVASADLDNREVFHLGAPAGSYRLVYVDGRNNLFSYTSVRVAAGQTTQLGNVSVTRKTAKIYGDVAAGTKLTATILSGKSDGFDYVSGGRYRLEDLIPGKYTVRFDRPGYVSKTVTVTARSTKRLTPPRLAKRSVVKGVIVYAANSKRVATDAMVHATLTSKRTGDVAARSVTDHDASFTIAPRGVTRGRYAVELSAPDRDARCSAEPGEVCYPPIGVNAWRSPYFWDGREVFTYSGGSNNLSTVKVALRNGL</sequence>
<reference evidence="3" key="1">
    <citation type="submission" date="2016-10" db="EMBL/GenBank/DDBJ databases">
        <authorList>
            <person name="Varghese N."/>
            <person name="Submissions S."/>
        </authorList>
    </citation>
    <scope>NUCLEOTIDE SEQUENCE [LARGE SCALE GENOMIC DNA]</scope>
    <source>
        <strain evidence="3">DSM 19083</strain>
    </source>
</reference>
<dbReference type="AlphaFoldDB" id="A0A1I2H0E6"/>
<name>A0A1I2H0E6_9MICO</name>
<feature type="chain" id="PRO_5011635430" description="Alpha-amylase" evidence="1">
    <location>
        <begin position="25"/>
        <end position="593"/>
    </location>
</feature>
<dbReference type="OrthoDB" id="4484751at2"/>
<evidence type="ECO:0000256" key="1">
    <source>
        <dbReference type="SAM" id="SignalP"/>
    </source>
</evidence>
<dbReference type="SUPFAM" id="SSF49452">
    <property type="entry name" value="Starch-binding domain-like"/>
    <property type="match status" value="2"/>
</dbReference>
<dbReference type="EMBL" id="FONZ01000003">
    <property type="protein sequence ID" value="SFF22873.1"/>
    <property type="molecule type" value="Genomic_DNA"/>
</dbReference>
<dbReference type="RefSeq" id="WP_093378263.1">
    <property type="nucleotide sequence ID" value="NZ_BNAN01000003.1"/>
</dbReference>
<evidence type="ECO:0000313" key="3">
    <source>
        <dbReference type="Proteomes" id="UP000198520"/>
    </source>
</evidence>